<protein>
    <submittedName>
        <fullName evidence="2">Uncharacterized protein</fullName>
    </submittedName>
</protein>
<dbReference type="AlphaFoldDB" id="A0AAV7E5L4"/>
<comment type="caution">
    <text evidence="2">The sequence shown here is derived from an EMBL/GenBank/DDBJ whole genome shotgun (WGS) entry which is preliminary data.</text>
</comment>
<dbReference type="EMBL" id="JAINDJ010000006">
    <property type="protein sequence ID" value="KAG9443908.1"/>
    <property type="molecule type" value="Genomic_DNA"/>
</dbReference>
<dbReference type="Proteomes" id="UP000825729">
    <property type="component" value="Unassembled WGS sequence"/>
</dbReference>
<sequence>MEETRKVTLGVARDHDRQTSRLIPSCSGFLGASFPVFASIQVLRVDVLSVEGLGFRMLTTAKSAHSKKRTEMRHARLTLLLCILVTILTALIVYWEFAGRSSIASPLLQVLESIFDRLNLYSWREKL</sequence>
<keyword evidence="1" id="KW-1133">Transmembrane helix</keyword>
<name>A0AAV7E5L4_ARIFI</name>
<feature type="transmembrane region" description="Helical" evidence="1">
    <location>
        <begin position="77"/>
        <end position="97"/>
    </location>
</feature>
<keyword evidence="1" id="KW-0812">Transmembrane</keyword>
<keyword evidence="1" id="KW-0472">Membrane</keyword>
<evidence type="ECO:0000313" key="3">
    <source>
        <dbReference type="Proteomes" id="UP000825729"/>
    </source>
</evidence>
<proteinExistence type="predicted"/>
<keyword evidence="3" id="KW-1185">Reference proteome</keyword>
<evidence type="ECO:0000256" key="1">
    <source>
        <dbReference type="SAM" id="Phobius"/>
    </source>
</evidence>
<accession>A0AAV7E5L4</accession>
<gene>
    <name evidence="2" type="ORF">H6P81_015248</name>
</gene>
<organism evidence="2 3">
    <name type="scientific">Aristolochia fimbriata</name>
    <name type="common">White veined hardy Dutchman's pipe vine</name>
    <dbReference type="NCBI Taxonomy" id="158543"/>
    <lineage>
        <taxon>Eukaryota</taxon>
        <taxon>Viridiplantae</taxon>
        <taxon>Streptophyta</taxon>
        <taxon>Embryophyta</taxon>
        <taxon>Tracheophyta</taxon>
        <taxon>Spermatophyta</taxon>
        <taxon>Magnoliopsida</taxon>
        <taxon>Magnoliidae</taxon>
        <taxon>Piperales</taxon>
        <taxon>Aristolochiaceae</taxon>
        <taxon>Aristolochia</taxon>
    </lineage>
</organism>
<evidence type="ECO:0000313" key="2">
    <source>
        <dbReference type="EMBL" id="KAG9443908.1"/>
    </source>
</evidence>
<reference evidence="2 3" key="1">
    <citation type="submission" date="2021-07" db="EMBL/GenBank/DDBJ databases">
        <title>The Aristolochia fimbriata genome: insights into angiosperm evolution, floral development and chemical biosynthesis.</title>
        <authorList>
            <person name="Jiao Y."/>
        </authorList>
    </citation>
    <scope>NUCLEOTIDE SEQUENCE [LARGE SCALE GENOMIC DNA]</scope>
    <source>
        <strain evidence="2">IBCAS-2021</strain>
        <tissue evidence="2">Leaf</tissue>
    </source>
</reference>